<dbReference type="SUPFAM" id="SSF51556">
    <property type="entry name" value="Metallo-dependent hydrolases"/>
    <property type="match status" value="1"/>
</dbReference>
<evidence type="ECO:0000256" key="1">
    <source>
        <dbReference type="SAM" id="SignalP"/>
    </source>
</evidence>
<dbReference type="PANTHER" id="PTHR43135">
    <property type="entry name" value="ALPHA-D-RIBOSE 1-METHYLPHOSPHONATE 5-TRIPHOSPHATE DIPHOSPHATASE"/>
    <property type="match status" value="1"/>
</dbReference>
<dbReference type="PANTHER" id="PTHR43135:SF3">
    <property type="entry name" value="ALPHA-D-RIBOSE 1-METHYLPHOSPHONATE 5-TRIPHOSPHATE DIPHOSPHATASE"/>
    <property type="match status" value="1"/>
</dbReference>
<dbReference type="Gene3D" id="3.20.20.140">
    <property type="entry name" value="Metal-dependent hydrolases"/>
    <property type="match status" value="1"/>
</dbReference>
<protein>
    <submittedName>
        <fullName evidence="3">Imidazolonepropionase-like amidohydrolase</fullName>
    </submittedName>
</protein>
<dbReference type="GO" id="GO:0016810">
    <property type="term" value="F:hydrolase activity, acting on carbon-nitrogen (but not peptide) bonds"/>
    <property type="evidence" value="ECO:0007669"/>
    <property type="project" value="InterPro"/>
</dbReference>
<dbReference type="InterPro" id="IPR006680">
    <property type="entry name" value="Amidohydro-rel"/>
</dbReference>
<proteinExistence type="predicted"/>
<dbReference type="AlphaFoldDB" id="A0A5S5DU60"/>
<keyword evidence="3" id="KW-0378">Hydrolase</keyword>
<dbReference type="SUPFAM" id="SSF51338">
    <property type="entry name" value="Composite domain of metallo-dependent hydrolases"/>
    <property type="match status" value="1"/>
</dbReference>
<gene>
    <name evidence="3" type="ORF">C7447_102525</name>
</gene>
<evidence type="ECO:0000313" key="4">
    <source>
        <dbReference type="Proteomes" id="UP000323136"/>
    </source>
</evidence>
<keyword evidence="1" id="KW-0732">Signal</keyword>
<comment type="caution">
    <text evidence="3">The sequence shown here is derived from an EMBL/GenBank/DDBJ whole genome shotgun (WGS) entry which is preliminary data.</text>
</comment>
<reference evidence="3 4" key="1">
    <citation type="submission" date="2019-07" db="EMBL/GenBank/DDBJ databases">
        <title>Genomic Encyclopedia of Type Strains, Phase IV (KMG-IV): sequencing the most valuable type-strain genomes for metagenomic binning, comparative biology and taxonomic classification.</title>
        <authorList>
            <person name="Goeker M."/>
        </authorList>
    </citation>
    <scope>NUCLEOTIDE SEQUENCE [LARGE SCALE GENOMIC DNA]</scope>
    <source>
        <strain evidence="3 4">DSM 18961</strain>
    </source>
</reference>
<dbReference type="EMBL" id="VNIA01000002">
    <property type="protein sequence ID" value="TYP99204.1"/>
    <property type="molecule type" value="Genomic_DNA"/>
</dbReference>
<feature type="chain" id="PRO_5024326376" evidence="1">
    <location>
        <begin position="32"/>
        <end position="443"/>
    </location>
</feature>
<organism evidence="3 4">
    <name type="scientific">Tenacibaculum adriaticum</name>
    <dbReference type="NCBI Taxonomy" id="413713"/>
    <lineage>
        <taxon>Bacteria</taxon>
        <taxon>Pseudomonadati</taxon>
        <taxon>Bacteroidota</taxon>
        <taxon>Flavobacteriia</taxon>
        <taxon>Flavobacteriales</taxon>
        <taxon>Flavobacteriaceae</taxon>
        <taxon>Tenacibaculum</taxon>
    </lineage>
</organism>
<sequence>MTPNKNSKFTTMKKQFLYSLVCFLFLGNSFAQQTPAPKQTNDYTIEGGTAHLGNGQVIENSLIMFSNGKISFVGNANMKIARKGTVINAKGKHVYPGFIATNTSLGLAEIDAVRATRDFDEVGTMLPHIRSIIAYNTESKVIESMRPNGVFTAQITPRGGTVSGTSSVVQFDAWNWEDAAVKLDDGIHINWPNTFSRGRWWLGEDPGLKPNKKYAEEVTAIKEYFEDAKRYLSGNRTPKNLPYESVQNLFNKSQKIFIHVNGKKSIIDAIDLFKSVGITNMVIVHGEEAEKVATILKANNIPVIIERAHRLPSNEDEDYDLPFRNAKILTDAGILVGLGMEGDMERMSARNLPFYAGTYAAYGLDKEEALKLITLNNAKILGIDDKVGALEVGKDATLFISEGDALDMRTNKLTDAFIQGRKLSLETHQTKLWKRYSNKYKNQ</sequence>
<evidence type="ECO:0000313" key="3">
    <source>
        <dbReference type="EMBL" id="TYP99204.1"/>
    </source>
</evidence>
<feature type="signal peptide" evidence="1">
    <location>
        <begin position="1"/>
        <end position="31"/>
    </location>
</feature>
<dbReference type="InterPro" id="IPR032466">
    <property type="entry name" value="Metal_Hydrolase"/>
</dbReference>
<dbReference type="Proteomes" id="UP000323136">
    <property type="component" value="Unassembled WGS sequence"/>
</dbReference>
<dbReference type="Pfam" id="PF01979">
    <property type="entry name" value="Amidohydro_1"/>
    <property type="match status" value="1"/>
</dbReference>
<evidence type="ECO:0000259" key="2">
    <source>
        <dbReference type="Pfam" id="PF01979"/>
    </source>
</evidence>
<feature type="domain" description="Amidohydrolase-related" evidence="2">
    <location>
        <begin position="267"/>
        <end position="404"/>
    </location>
</feature>
<accession>A0A5S5DU60</accession>
<keyword evidence="4" id="KW-1185">Reference proteome</keyword>
<dbReference type="InterPro" id="IPR011059">
    <property type="entry name" value="Metal-dep_hydrolase_composite"/>
</dbReference>
<dbReference type="InterPro" id="IPR051781">
    <property type="entry name" value="Metallo-dep_Hydrolase"/>
</dbReference>
<name>A0A5S5DU60_9FLAO</name>